<dbReference type="RefSeq" id="WP_157566237.1">
    <property type="nucleotide sequence ID" value="NZ_WPIK01000007.1"/>
</dbReference>
<dbReference type="InterPro" id="IPR001509">
    <property type="entry name" value="Epimerase_deHydtase"/>
</dbReference>
<comment type="caution">
    <text evidence="4">The sequence shown here is derived from an EMBL/GenBank/DDBJ whole genome shotgun (WGS) entry which is preliminary data.</text>
</comment>
<dbReference type="PANTHER" id="PTHR11092">
    <property type="entry name" value="SUGAR NUCLEOTIDE EPIMERASE RELATED"/>
    <property type="match status" value="1"/>
</dbReference>
<dbReference type="InterPro" id="IPR036291">
    <property type="entry name" value="NAD(P)-bd_dom_sf"/>
</dbReference>
<dbReference type="PANTHER" id="PTHR11092:SF0">
    <property type="entry name" value="EPIMERASE FAMILY PROTEIN SDR39U1"/>
    <property type="match status" value="1"/>
</dbReference>
<proteinExistence type="inferred from homology"/>
<organism evidence="4 5">
    <name type="scientific">Mucilaginibacter arboris</name>
    <dbReference type="NCBI Taxonomy" id="2682090"/>
    <lineage>
        <taxon>Bacteria</taxon>
        <taxon>Pseudomonadati</taxon>
        <taxon>Bacteroidota</taxon>
        <taxon>Sphingobacteriia</taxon>
        <taxon>Sphingobacteriales</taxon>
        <taxon>Sphingobacteriaceae</taxon>
        <taxon>Mucilaginibacter</taxon>
    </lineage>
</organism>
<dbReference type="SUPFAM" id="SSF51735">
    <property type="entry name" value="NAD(P)-binding Rossmann-fold domains"/>
    <property type="match status" value="1"/>
</dbReference>
<dbReference type="Pfam" id="PF01370">
    <property type="entry name" value="Epimerase"/>
    <property type="match status" value="1"/>
</dbReference>
<dbReference type="EMBL" id="WPIK01000007">
    <property type="protein sequence ID" value="MVN21688.1"/>
    <property type="molecule type" value="Genomic_DNA"/>
</dbReference>
<evidence type="ECO:0000313" key="4">
    <source>
        <dbReference type="EMBL" id="MVN21688.1"/>
    </source>
</evidence>
<reference evidence="4 5" key="1">
    <citation type="submission" date="2019-12" db="EMBL/GenBank/DDBJ databases">
        <title>Mucilaginibacter sp. HMF7410 genome sequencing and assembly.</title>
        <authorList>
            <person name="Kang H."/>
            <person name="Cha I."/>
            <person name="Kim H."/>
            <person name="Joh K."/>
        </authorList>
    </citation>
    <scope>NUCLEOTIDE SEQUENCE [LARGE SCALE GENOMIC DNA]</scope>
    <source>
        <strain evidence="4 5">HMF7410</strain>
    </source>
</reference>
<keyword evidence="5" id="KW-1185">Reference proteome</keyword>
<evidence type="ECO:0000259" key="2">
    <source>
        <dbReference type="Pfam" id="PF01370"/>
    </source>
</evidence>
<evidence type="ECO:0000256" key="1">
    <source>
        <dbReference type="ARBA" id="ARBA00009353"/>
    </source>
</evidence>
<comment type="similarity">
    <text evidence="1">Belongs to the NAD(P)-dependent epimerase/dehydratase family. SDR39U1 subfamily.</text>
</comment>
<dbReference type="Proteomes" id="UP000462014">
    <property type="component" value="Unassembled WGS sequence"/>
</dbReference>
<accession>A0A7K1SWR5</accession>
<name>A0A7K1SWR5_9SPHI</name>
<dbReference type="Pfam" id="PF08338">
    <property type="entry name" value="DUF1731"/>
    <property type="match status" value="1"/>
</dbReference>
<dbReference type="InterPro" id="IPR013549">
    <property type="entry name" value="DUF1731"/>
</dbReference>
<dbReference type="AlphaFoldDB" id="A0A7K1SWR5"/>
<gene>
    <name evidence="4" type="ORF">GO621_09080</name>
</gene>
<evidence type="ECO:0000259" key="3">
    <source>
        <dbReference type="Pfam" id="PF08338"/>
    </source>
</evidence>
<feature type="domain" description="NAD-dependent epimerase/dehydratase" evidence="2">
    <location>
        <begin position="5"/>
        <end position="134"/>
    </location>
</feature>
<dbReference type="InterPro" id="IPR010099">
    <property type="entry name" value="SDR39U1"/>
</dbReference>
<feature type="domain" description="DUF1731" evidence="3">
    <location>
        <begin position="252"/>
        <end position="298"/>
    </location>
</feature>
<dbReference type="NCBIfam" id="TIGR01777">
    <property type="entry name" value="yfcH"/>
    <property type="match status" value="1"/>
</dbReference>
<evidence type="ECO:0000313" key="5">
    <source>
        <dbReference type="Proteomes" id="UP000462014"/>
    </source>
</evidence>
<sequence>MDRHILITGGSGLVGKHLTALLLDKGYTVSHLSRKENHIPKVKTYLWDIQKGTIDENCINNVDIIVHLAGAGVADERWTDERKQEIINSRTQSIRLIYTLLKQHPHQVRKVVSASATGYYSDRGDELMTEESSPAGDFLGKCCIDWEQAVDEGETLGLEILKFRTGVVLTDEGGALKQLALPVKLGFGAMLGSGKQWVPWIHLQDTIDLYLFGIENPLAGVYNMVAPNPVTNAKLTITAAIQLHRPLWLPKVPAFALKLFFGEMGTVVLGSTKVSAAKTEQAGFAFKFPTIKEALKEIYAR</sequence>
<dbReference type="Gene3D" id="3.40.50.720">
    <property type="entry name" value="NAD(P)-binding Rossmann-like Domain"/>
    <property type="match status" value="1"/>
</dbReference>
<protein>
    <submittedName>
        <fullName evidence="4">TIGR01777 family protein</fullName>
    </submittedName>
</protein>